<evidence type="ECO:0000259" key="1">
    <source>
        <dbReference type="PROSITE" id="PS51153"/>
    </source>
</evidence>
<name>A0A8J4V7J6_9ROSI</name>
<reference evidence="2" key="1">
    <citation type="submission" date="2020-03" db="EMBL/GenBank/DDBJ databases">
        <title>Castanea mollissima Vanexum genome sequencing.</title>
        <authorList>
            <person name="Staton M."/>
        </authorList>
    </citation>
    <scope>NUCLEOTIDE SEQUENCE</scope>
    <source>
        <tissue evidence="2">Leaf</tissue>
    </source>
</reference>
<proteinExistence type="predicted"/>
<organism evidence="2 3">
    <name type="scientific">Castanea mollissima</name>
    <name type="common">Chinese chestnut</name>
    <dbReference type="NCBI Taxonomy" id="60419"/>
    <lineage>
        <taxon>Eukaryota</taxon>
        <taxon>Viridiplantae</taxon>
        <taxon>Streptophyta</taxon>
        <taxon>Embryophyta</taxon>
        <taxon>Tracheophyta</taxon>
        <taxon>Spermatophyta</taxon>
        <taxon>Magnoliopsida</taxon>
        <taxon>eudicotyledons</taxon>
        <taxon>Gunneridae</taxon>
        <taxon>Pentapetalae</taxon>
        <taxon>rosids</taxon>
        <taxon>fabids</taxon>
        <taxon>Fagales</taxon>
        <taxon>Fagaceae</taxon>
        <taxon>Castanea</taxon>
    </lineage>
</organism>
<dbReference type="PROSITE" id="PS51153">
    <property type="entry name" value="RPW8"/>
    <property type="match status" value="1"/>
</dbReference>
<gene>
    <name evidence="2" type="ORF">CMV_029285</name>
</gene>
<sequence length="224" mass="25747">MEAVTACIGEAVIGNAAQGVLHVTGRAFKFKSILKNLETTIVSANSTINEIYHLDQDPENALMDELHMLIQELIKAKQLVGKCSKVSWWNYYKKYRYSKKLLELDGSLCSLQIQMDSQIKNFKNVQRILDEIRALNRRLDQMVPEQRNESNVFLVGSGLRRIVQSMPRQIILYLSSLILRFHRWEHIKGGREMMMVALMVIKKAPKDDIKLISNSSISKSHDMI</sequence>
<keyword evidence="3" id="KW-1185">Reference proteome</keyword>
<dbReference type="InterPro" id="IPR008808">
    <property type="entry name" value="Powdery_mildew-R_dom"/>
</dbReference>
<feature type="domain" description="RPW8" evidence="1">
    <location>
        <begin position="2"/>
        <end position="151"/>
    </location>
</feature>
<dbReference type="Proteomes" id="UP000737018">
    <property type="component" value="Unassembled WGS sequence"/>
</dbReference>
<dbReference type="EMBL" id="JRKL02012661">
    <property type="protein sequence ID" value="KAF3944230.1"/>
    <property type="molecule type" value="Genomic_DNA"/>
</dbReference>
<comment type="caution">
    <text evidence="2">The sequence shown here is derived from an EMBL/GenBank/DDBJ whole genome shotgun (WGS) entry which is preliminary data.</text>
</comment>
<dbReference type="AlphaFoldDB" id="A0A8J4V7J6"/>
<dbReference type="Pfam" id="PF05659">
    <property type="entry name" value="RPW8"/>
    <property type="match status" value="1"/>
</dbReference>
<evidence type="ECO:0000313" key="2">
    <source>
        <dbReference type="EMBL" id="KAF3944230.1"/>
    </source>
</evidence>
<protein>
    <recommendedName>
        <fullName evidence="1">RPW8 domain-containing protein</fullName>
    </recommendedName>
</protein>
<dbReference type="OrthoDB" id="1662479at2759"/>
<accession>A0A8J4V7J6</accession>
<evidence type="ECO:0000313" key="3">
    <source>
        <dbReference type="Proteomes" id="UP000737018"/>
    </source>
</evidence>